<dbReference type="SMART" id="SM00871">
    <property type="entry name" value="AraC_E_bind"/>
    <property type="match status" value="1"/>
</dbReference>
<name>A0A8J6M819_9FIRM</name>
<protein>
    <submittedName>
        <fullName evidence="2">GyrI-like domain-containing protein</fullName>
    </submittedName>
</protein>
<evidence type="ECO:0000313" key="3">
    <source>
        <dbReference type="Proteomes" id="UP000628736"/>
    </source>
</evidence>
<dbReference type="InterPro" id="IPR011256">
    <property type="entry name" value="Reg_factor_effector_dom_sf"/>
</dbReference>
<dbReference type="Proteomes" id="UP000628736">
    <property type="component" value="Unassembled WGS sequence"/>
</dbReference>
<evidence type="ECO:0000313" key="2">
    <source>
        <dbReference type="EMBL" id="MBC5722332.1"/>
    </source>
</evidence>
<dbReference type="Pfam" id="PF06445">
    <property type="entry name" value="GyrI-like"/>
    <property type="match status" value="1"/>
</dbReference>
<dbReference type="InterPro" id="IPR010499">
    <property type="entry name" value="AraC_E-bd"/>
</dbReference>
<dbReference type="InterPro" id="IPR029442">
    <property type="entry name" value="GyrI-like"/>
</dbReference>
<evidence type="ECO:0000259" key="1">
    <source>
        <dbReference type="SMART" id="SM00871"/>
    </source>
</evidence>
<comment type="caution">
    <text evidence="2">The sequence shown here is derived from an EMBL/GenBank/DDBJ whole genome shotgun (WGS) entry which is preliminary data.</text>
</comment>
<dbReference type="RefSeq" id="WP_186852514.1">
    <property type="nucleotide sequence ID" value="NZ_JACOPO010000003.1"/>
</dbReference>
<accession>A0A8J6M819</accession>
<reference evidence="2" key="1">
    <citation type="submission" date="2020-08" db="EMBL/GenBank/DDBJ databases">
        <title>Genome public.</title>
        <authorList>
            <person name="Liu C."/>
            <person name="Sun Q."/>
        </authorList>
    </citation>
    <scope>NUCLEOTIDE SEQUENCE</scope>
    <source>
        <strain evidence="2">NSJ-23</strain>
    </source>
</reference>
<proteinExistence type="predicted"/>
<feature type="domain" description="AraC effector-binding" evidence="1">
    <location>
        <begin position="1"/>
        <end position="144"/>
    </location>
</feature>
<dbReference type="AlphaFoldDB" id="A0A8J6M819"/>
<keyword evidence="3" id="KW-1185">Reference proteome</keyword>
<organism evidence="2 3">
    <name type="scientific">Flintibacter hominis</name>
    <dbReference type="NCBI Taxonomy" id="2763048"/>
    <lineage>
        <taxon>Bacteria</taxon>
        <taxon>Bacillati</taxon>
        <taxon>Bacillota</taxon>
        <taxon>Clostridia</taxon>
        <taxon>Eubacteriales</taxon>
        <taxon>Flintibacter</taxon>
    </lineage>
</organism>
<dbReference type="Gene3D" id="3.20.80.10">
    <property type="entry name" value="Regulatory factor, effector binding domain"/>
    <property type="match status" value="1"/>
</dbReference>
<gene>
    <name evidence="2" type="ORF">H8S11_05865</name>
</gene>
<dbReference type="EMBL" id="JACOPO010000003">
    <property type="protein sequence ID" value="MBC5722332.1"/>
    <property type="molecule type" value="Genomic_DNA"/>
</dbReference>
<dbReference type="SUPFAM" id="SSF55136">
    <property type="entry name" value="Probable bacterial effector-binding domain"/>
    <property type="match status" value="1"/>
</dbReference>
<sequence length="147" mass="17083">MIQERFENITLAYQRSIGPYGQHNRHFMENFKQTLDREQLLDDQSVIFGIALDDPTRVAAEKLRYDLGLVLRRGQSTSLETRTLEDGLYAVFEVPHTEADILSFWKDLPVLTQGLPADWRRPIIERYAAPMIARHLCEMCVPLIRPL</sequence>